<protein>
    <submittedName>
        <fullName evidence="1">Uncharacterized protein</fullName>
    </submittedName>
</protein>
<evidence type="ECO:0000313" key="2">
    <source>
        <dbReference type="Proteomes" id="UP000603865"/>
    </source>
</evidence>
<reference evidence="1" key="1">
    <citation type="journal article" date="2014" name="Int. J. Syst. Evol. Microbiol.">
        <title>Complete genome sequence of Corynebacterium casei LMG S-19264T (=DSM 44701T), isolated from a smear-ripened cheese.</title>
        <authorList>
            <consortium name="US DOE Joint Genome Institute (JGI-PGF)"/>
            <person name="Walter F."/>
            <person name="Albersmeier A."/>
            <person name="Kalinowski J."/>
            <person name="Ruckert C."/>
        </authorList>
    </citation>
    <scope>NUCLEOTIDE SEQUENCE</scope>
    <source>
        <strain evidence="1">JCM 31311</strain>
    </source>
</reference>
<dbReference type="Proteomes" id="UP000603865">
    <property type="component" value="Unassembled WGS sequence"/>
</dbReference>
<dbReference type="AlphaFoldDB" id="A0A918F977"/>
<accession>A0A918F977</accession>
<dbReference type="EMBL" id="BMQL01000020">
    <property type="protein sequence ID" value="GGR17579.1"/>
    <property type="molecule type" value="Genomic_DNA"/>
</dbReference>
<proteinExistence type="predicted"/>
<gene>
    <name evidence="1" type="ORF">GCM10008957_32940</name>
</gene>
<organism evidence="1 2">
    <name type="scientific">Deinococcus ruber</name>
    <dbReference type="NCBI Taxonomy" id="1848197"/>
    <lineage>
        <taxon>Bacteria</taxon>
        <taxon>Thermotogati</taxon>
        <taxon>Deinococcota</taxon>
        <taxon>Deinococci</taxon>
        <taxon>Deinococcales</taxon>
        <taxon>Deinococcaceae</taxon>
        <taxon>Deinococcus</taxon>
    </lineage>
</organism>
<reference evidence="1" key="2">
    <citation type="submission" date="2020-09" db="EMBL/GenBank/DDBJ databases">
        <authorList>
            <person name="Sun Q."/>
            <person name="Ohkuma M."/>
        </authorList>
    </citation>
    <scope>NUCLEOTIDE SEQUENCE</scope>
    <source>
        <strain evidence="1">JCM 31311</strain>
    </source>
</reference>
<comment type="caution">
    <text evidence="1">The sequence shown here is derived from an EMBL/GenBank/DDBJ whole genome shotgun (WGS) entry which is preliminary data.</text>
</comment>
<evidence type="ECO:0000313" key="1">
    <source>
        <dbReference type="EMBL" id="GGR17579.1"/>
    </source>
</evidence>
<dbReference type="RefSeq" id="WP_189091616.1">
    <property type="nucleotide sequence ID" value="NZ_BMQL01000020.1"/>
</dbReference>
<keyword evidence="2" id="KW-1185">Reference proteome</keyword>
<sequence length="373" mass="42497">MNNSEERGFSFSSDEMVELSRNPKMQKIFKEIENASTNVTLLLNDIKANWTSIDQTKLILLEDQFEWYMKQLDDLGSSPAPDVREELYKKVVSAEREAISNALNNIDKPSQALIDIVPIEFFRIHLERTVVADKLASYGWHADMLMSYFAATAFDFLLKQDLSIDQNILKEHMYNLWEVYGNDIQTNAVKSLEHILEKEDAEEQTLFLREACKAILKDGYVGMIAPAAYARAEGIFKRVMVKQGWLPSSTKQALYGNTEAGNKIRKQALLSLKAAQLSYNPSFDRSGVFTFRLFERLEEARDVIIGQGGLESLGIISRNGIMHGDLGGHTQSEALRSLCFYTNLTIFLGWRLEPTYGHHLIDRSRLIQVVRLI</sequence>
<name>A0A918F977_9DEIO</name>